<reference evidence="2 3" key="1">
    <citation type="submission" date="2019-10" db="EMBL/GenBank/DDBJ databases">
        <title>Genomic and transcriptomic insights into the perfect genentic adaptation of a filamentous nitrogen-fixing cyanobacterium to rice fields.</title>
        <authorList>
            <person name="Chen Z."/>
        </authorList>
    </citation>
    <scope>NUCLEOTIDE SEQUENCE [LARGE SCALE GENOMIC DNA]</scope>
    <source>
        <strain evidence="2">CCNUC1</strain>
    </source>
</reference>
<keyword evidence="3" id="KW-1185">Reference proteome</keyword>
<organism evidence="2 3">
    <name type="scientific">Nostoc sphaeroides CCNUC1</name>
    <dbReference type="NCBI Taxonomy" id="2653204"/>
    <lineage>
        <taxon>Bacteria</taxon>
        <taxon>Bacillati</taxon>
        <taxon>Cyanobacteriota</taxon>
        <taxon>Cyanophyceae</taxon>
        <taxon>Nostocales</taxon>
        <taxon>Nostocaceae</taxon>
        <taxon>Nostoc</taxon>
    </lineage>
</organism>
<evidence type="ECO:0000256" key="1">
    <source>
        <dbReference type="SAM" id="SignalP"/>
    </source>
</evidence>
<feature type="chain" id="PRO_5024838400" evidence="1">
    <location>
        <begin position="21"/>
        <end position="126"/>
    </location>
</feature>
<dbReference type="KEGG" id="nsh:GXM_03159"/>
<gene>
    <name evidence="2" type="ORF">GXM_03159</name>
</gene>
<accession>A0A5P8VZ28</accession>
<name>A0A5P8VZ28_9NOSO</name>
<dbReference type="RefSeq" id="WP_152589160.1">
    <property type="nucleotide sequence ID" value="NZ_CP045226.1"/>
</dbReference>
<proteinExistence type="predicted"/>
<evidence type="ECO:0000313" key="2">
    <source>
        <dbReference type="EMBL" id="QFS45682.1"/>
    </source>
</evidence>
<protein>
    <submittedName>
        <fullName evidence="2">Uncharacterized protein</fullName>
    </submittedName>
</protein>
<keyword evidence="1" id="KW-0732">Signal</keyword>
<sequence length="126" mass="13861">MKKVLGLAIIASLFASPTLAGETFVLNQWTIQQSRTKTNLNIDNITNSTRTQDYNSSSNKISIDGKVETEYNNGKVGKVFKDFTVQKAGAELNGSFYEETTARVWGTINTITNSYTSTHETSAGIR</sequence>
<evidence type="ECO:0000313" key="3">
    <source>
        <dbReference type="Proteomes" id="UP000326678"/>
    </source>
</evidence>
<feature type="signal peptide" evidence="1">
    <location>
        <begin position="1"/>
        <end position="20"/>
    </location>
</feature>
<dbReference type="EMBL" id="CP045226">
    <property type="protein sequence ID" value="QFS45682.1"/>
    <property type="molecule type" value="Genomic_DNA"/>
</dbReference>
<dbReference type="AlphaFoldDB" id="A0A5P8VZ28"/>
<dbReference type="Proteomes" id="UP000326678">
    <property type="component" value="Chromosome Gxm1"/>
</dbReference>